<evidence type="ECO:0000256" key="2">
    <source>
        <dbReference type="ARBA" id="ARBA00022741"/>
    </source>
</evidence>
<comment type="caution">
    <text evidence="6">The sequence shown here is derived from an EMBL/GenBank/DDBJ whole genome shotgun (WGS) entry which is preliminary data.</text>
</comment>
<keyword evidence="1" id="KW-0723">Serine/threonine-protein kinase</keyword>
<feature type="compositionally biased region" description="Polar residues" evidence="4">
    <location>
        <begin position="990"/>
        <end position="1000"/>
    </location>
</feature>
<dbReference type="InterPro" id="IPR000719">
    <property type="entry name" value="Prot_kinase_dom"/>
</dbReference>
<reference evidence="6 7" key="1">
    <citation type="journal article" date="2020" name="ISME J.">
        <title>Uncovering the hidden diversity of litter-decomposition mechanisms in mushroom-forming fungi.</title>
        <authorList>
            <person name="Floudas D."/>
            <person name="Bentzer J."/>
            <person name="Ahren D."/>
            <person name="Johansson T."/>
            <person name="Persson P."/>
            <person name="Tunlid A."/>
        </authorList>
    </citation>
    <scope>NUCLEOTIDE SEQUENCE [LARGE SCALE GENOMIC DNA]</scope>
    <source>
        <strain evidence="6 7">CBS 101986</strain>
    </source>
</reference>
<dbReference type="Pfam" id="PF00069">
    <property type="entry name" value="Pkinase"/>
    <property type="match status" value="1"/>
</dbReference>
<evidence type="ECO:0000256" key="3">
    <source>
        <dbReference type="ARBA" id="ARBA00022840"/>
    </source>
</evidence>
<dbReference type="Proteomes" id="UP000567179">
    <property type="component" value="Unassembled WGS sequence"/>
</dbReference>
<feature type="compositionally biased region" description="Low complexity" evidence="4">
    <location>
        <begin position="430"/>
        <end position="441"/>
    </location>
</feature>
<dbReference type="InterPro" id="IPR008271">
    <property type="entry name" value="Ser/Thr_kinase_AS"/>
</dbReference>
<dbReference type="CDD" id="cd07830">
    <property type="entry name" value="STKc_MAK_like"/>
    <property type="match status" value="1"/>
</dbReference>
<dbReference type="GO" id="GO:0004674">
    <property type="term" value="F:protein serine/threonine kinase activity"/>
    <property type="evidence" value="ECO:0007669"/>
    <property type="project" value="UniProtKB-KW"/>
</dbReference>
<dbReference type="Gene3D" id="1.10.510.10">
    <property type="entry name" value="Transferase(Phosphotransferase) domain 1"/>
    <property type="match status" value="1"/>
</dbReference>
<evidence type="ECO:0000256" key="4">
    <source>
        <dbReference type="SAM" id="MobiDB-lite"/>
    </source>
</evidence>
<feature type="compositionally biased region" description="Basic and acidic residues" evidence="4">
    <location>
        <begin position="753"/>
        <end position="779"/>
    </location>
</feature>
<feature type="region of interest" description="Disordered" evidence="4">
    <location>
        <begin position="862"/>
        <end position="891"/>
    </location>
</feature>
<keyword evidence="7" id="KW-1185">Reference proteome</keyword>
<feature type="region of interest" description="Disordered" evidence="4">
    <location>
        <begin position="707"/>
        <end position="787"/>
    </location>
</feature>
<feature type="compositionally biased region" description="Low complexity" evidence="4">
    <location>
        <begin position="733"/>
        <end position="746"/>
    </location>
</feature>
<feature type="domain" description="Protein kinase" evidence="5">
    <location>
        <begin position="50"/>
        <end position="396"/>
    </location>
</feature>
<feature type="compositionally biased region" description="Low complexity" evidence="4">
    <location>
        <begin position="874"/>
        <end position="886"/>
    </location>
</feature>
<dbReference type="AlphaFoldDB" id="A0A8H5AWU0"/>
<feature type="region of interest" description="Disordered" evidence="4">
    <location>
        <begin position="424"/>
        <end position="467"/>
    </location>
</feature>
<gene>
    <name evidence="6" type="ORF">D9619_003273</name>
</gene>
<feature type="compositionally biased region" description="Basic and acidic residues" evidence="4">
    <location>
        <begin position="636"/>
        <end position="659"/>
    </location>
</feature>
<dbReference type="PROSITE" id="PS00108">
    <property type="entry name" value="PROTEIN_KINASE_ST"/>
    <property type="match status" value="1"/>
</dbReference>
<evidence type="ECO:0000313" key="6">
    <source>
        <dbReference type="EMBL" id="KAF5312439.1"/>
    </source>
</evidence>
<evidence type="ECO:0000313" key="7">
    <source>
        <dbReference type="Proteomes" id="UP000567179"/>
    </source>
</evidence>
<sequence length="1030" mass="114074">MQDGGPPQQIPNGANPPLKSRVTVVGIPSVSIKNNRLLVGTSETSSIREYTPLKVLGNGSFGTVTLCDWHGTLPPGTPLSPMQCGQSARPQYAGMRLVAVKRMKRRWEGGWDECQRLKELESLRAIPFHPNIIPLYDFFLLPDSRELYFVFESMEGNLYHLIKTRRGRLLAGGLVASIFRQIALGLDHVHSNGYFHRDMKPENVLVTTTGLFEYTSVSPVAPPNAPKDKDVVAIIKLADFGLARETSSAPPYTEYVSTRWYRAPEVLLFSHDYSNPVDMWAFGTIMAELATLRPLFPGSEQIDQIARICDLLGDPSDEYGYDMNGFLRGGGPWPRGVQLAASVGYQFPKTEPRDLYFISLFDKSIPRSLIHCIRDLLRYDPTKRLTSRQCVEHPYLLETLPRNNIEFPPGLQVYAFNHQIPSTSPYVHGSQSSPSLVSPPQANRSAYSQSAHSLHLPQHHPPHFPQDGSISHRIPYPIPAPVPHFIPPSNAGNAQNHLRQQLPDTWTDSQNDYPMDVTPSPSQLPAPHQPVNGHVDNHDSPMAQGVHRHPEPSQDVVPNHGQSHKSKLGAISSTFGKKPSTWRLGGMFGGDRSHHHSALPPVDEASPAVSFPSRKRAQSSSTDSHSVREPSPQRAAEADTRDAKKNKKEAQRLNHEAELEKRRLADKTYRERAREVMLRRRQILQGTVDDIEWHPLPEERTDMVENLKNGKHPASGPIRRDRDPNNGNAVTNSVSAAGGKFASAGGDTFLQPPDRDREWRSPSDRVAKARRREFDDDHSMSSSDVHTMSRMSSMSFVTVDSDPGPSRIRHRPSMYNMSRRTSRSSLRTSFDDFPASSARSSNSYSLEGQLVHDFRTQASVTSNLSGNISPPPLHSLSLSPSMSPSLSPSPPWIQVQQQHKEDLLALTQSPPYLSISPGFAPHQLPLPASPYDPPGSFGYPPSTGHTPKSAKSAINPIFKVVSYDWDPTLHTPDSADSYQPLPPPLPLSPTTGDRISSSNILPPFSHMEAAAGGEYPPLSPMIFTTPTEDG</sequence>
<dbReference type="GO" id="GO:0005524">
    <property type="term" value="F:ATP binding"/>
    <property type="evidence" value="ECO:0007669"/>
    <property type="project" value="UniProtKB-KW"/>
</dbReference>
<keyword evidence="3" id="KW-0067">ATP-binding</keyword>
<keyword evidence="1" id="KW-0808">Transferase</keyword>
<feature type="region of interest" description="Disordered" evidence="4">
    <location>
        <begin position="971"/>
        <end position="1030"/>
    </location>
</feature>
<evidence type="ECO:0000259" key="5">
    <source>
        <dbReference type="PROSITE" id="PS50011"/>
    </source>
</evidence>
<keyword evidence="2" id="KW-0547">Nucleotide-binding</keyword>
<accession>A0A8H5AWU0</accession>
<dbReference type="PANTHER" id="PTHR24055">
    <property type="entry name" value="MITOGEN-ACTIVATED PROTEIN KINASE"/>
    <property type="match status" value="1"/>
</dbReference>
<proteinExistence type="predicted"/>
<dbReference type="Gene3D" id="3.30.200.20">
    <property type="entry name" value="Phosphorylase Kinase, domain 1"/>
    <property type="match status" value="1"/>
</dbReference>
<dbReference type="PROSITE" id="PS50011">
    <property type="entry name" value="PROTEIN_KINASE_DOM"/>
    <property type="match status" value="1"/>
</dbReference>
<keyword evidence="1" id="KW-0418">Kinase</keyword>
<protein>
    <recommendedName>
        <fullName evidence="5">Protein kinase domain-containing protein</fullName>
    </recommendedName>
</protein>
<dbReference type="InterPro" id="IPR050117">
    <property type="entry name" value="MAPK"/>
</dbReference>
<organism evidence="6 7">
    <name type="scientific">Psilocybe cf. subviscida</name>
    <dbReference type="NCBI Taxonomy" id="2480587"/>
    <lineage>
        <taxon>Eukaryota</taxon>
        <taxon>Fungi</taxon>
        <taxon>Dikarya</taxon>
        <taxon>Basidiomycota</taxon>
        <taxon>Agaricomycotina</taxon>
        <taxon>Agaricomycetes</taxon>
        <taxon>Agaricomycetidae</taxon>
        <taxon>Agaricales</taxon>
        <taxon>Agaricineae</taxon>
        <taxon>Strophariaceae</taxon>
        <taxon>Psilocybe</taxon>
    </lineage>
</organism>
<feature type="region of interest" description="Disordered" evidence="4">
    <location>
        <begin position="504"/>
        <end position="659"/>
    </location>
</feature>
<dbReference type="SMART" id="SM00220">
    <property type="entry name" value="S_TKc"/>
    <property type="match status" value="1"/>
</dbReference>
<dbReference type="EMBL" id="JAACJJ010000056">
    <property type="protein sequence ID" value="KAF5312439.1"/>
    <property type="molecule type" value="Genomic_DNA"/>
</dbReference>
<evidence type="ECO:0000256" key="1">
    <source>
        <dbReference type="ARBA" id="ARBA00022527"/>
    </source>
</evidence>
<dbReference type="SUPFAM" id="SSF56112">
    <property type="entry name" value="Protein kinase-like (PK-like)"/>
    <property type="match status" value="1"/>
</dbReference>
<dbReference type="OrthoDB" id="2158884at2759"/>
<dbReference type="InterPro" id="IPR011009">
    <property type="entry name" value="Kinase-like_dom_sf"/>
</dbReference>
<feature type="region of interest" description="Disordered" evidence="4">
    <location>
        <begin position="817"/>
        <end position="842"/>
    </location>
</feature>
<name>A0A8H5AWU0_9AGAR</name>